<feature type="region of interest" description="Disordered" evidence="1">
    <location>
        <begin position="129"/>
        <end position="165"/>
    </location>
</feature>
<protein>
    <submittedName>
        <fullName evidence="2">Uncharacterized protein</fullName>
    </submittedName>
</protein>
<dbReference type="Proteomes" id="UP000663879">
    <property type="component" value="Unassembled WGS sequence"/>
</dbReference>
<comment type="caution">
    <text evidence="2">The sequence shown here is derived from an EMBL/GenBank/DDBJ whole genome shotgun (WGS) entry which is preliminary data.</text>
</comment>
<accession>A0A814KGW9</accession>
<evidence type="ECO:0000256" key="1">
    <source>
        <dbReference type="SAM" id="MobiDB-lite"/>
    </source>
</evidence>
<dbReference type="EMBL" id="CAJNOC010005378">
    <property type="protein sequence ID" value="CAF1050686.1"/>
    <property type="molecule type" value="Genomic_DNA"/>
</dbReference>
<feature type="compositionally biased region" description="Polar residues" evidence="1">
    <location>
        <begin position="1"/>
        <end position="10"/>
    </location>
</feature>
<feature type="region of interest" description="Disordered" evidence="1">
    <location>
        <begin position="1"/>
        <end position="33"/>
    </location>
</feature>
<keyword evidence="3" id="KW-1185">Reference proteome</keyword>
<sequence>MNKPSNTNSPREPDPNQARSKKSTPILKKSTIFPRPHQVRTLKSLKSSDKIVVTATVEETFPSEPEEIDEELDRLAAERDAKMEPQRSIPFVDWPVPPGAIIADENFVDNDGLLNHWILGYPDVRSVYSSDADEDSLHKPPQHSPERPQIIYREDDNSLPYESPS</sequence>
<evidence type="ECO:0000313" key="2">
    <source>
        <dbReference type="EMBL" id="CAF1050686.1"/>
    </source>
</evidence>
<organism evidence="2 3">
    <name type="scientific">Brachionus calyciflorus</name>
    <dbReference type="NCBI Taxonomy" id="104777"/>
    <lineage>
        <taxon>Eukaryota</taxon>
        <taxon>Metazoa</taxon>
        <taxon>Spiralia</taxon>
        <taxon>Gnathifera</taxon>
        <taxon>Rotifera</taxon>
        <taxon>Eurotatoria</taxon>
        <taxon>Monogononta</taxon>
        <taxon>Pseudotrocha</taxon>
        <taxon>Ploima</taxon>
        <taxon>Brachionidae</taxon>
        <taxon>Brachionus</taxon>
    </lineage>
</organism>
<name>A0A814KGW9_9BILA</name>
<evidence type="ECO:0000313" key="3">
    <source>
        <dbReference type="Proteomes" id="UP000663879"/>
    </source>
</evidence>
<dbReference type="AlphaFoldDB" id="A0A814KGW9"/>
<proteinExistence type="predicted"/>
<gene>
    <name evidence="2" type="ORF">OXX778_LOCUS18812</name>
</gene>
<reference evidence="2" key="1">
    <citation type="submission" date="2021-02" db="EMBL/GenBank/DDBJ databases">
        <authorList>
            <person name="Nowell W R."/>
        </authorList>
    </citation>
    <scope>NUCLEOTIDE SEQUENCE</scope>
    <source>
        <strain evidence="2">Ploen Becks lab</strain>
    </source>
</reference>